<dbReference type="InterPro" id="IPR035919">
    <property type="entry name" value="EAL_sf"/>
</dbReference>
<dbReference type="CDD" id="cd01949">
    <property type="entry name" value="GGDEF"/>
    <property type="match status" value="1"/>
</dbReference>
<dbReference type="RefSeq" id="WP_089336927.1">
    <property type="nucleotide sequence ID" value="NZ_FZNO01000012.1"/>
</dbReference>
<dbReference type="PROSITE" id="PS50883">
    <property type="entry name" value="EAL"/>
    <property type="match status" value="1"/>
</dbReference>
<name>A0A238XE42_9ACTN</name>
<feature type="domain" description="GGDEF" evidence="2">
    <location>
        <begin position="189"/>
        <end position="328"/>
    </location>
</feature>
<dbReference type="InterPro" id="IPR029787">
    <property type="entry name" value="Nucleotide_cyclase"/>
</dbReference>
<accession>A0A238XE42</accession>
<evidence type="ECO:0000259" key="2">
    <source>
        <dbReference type="PROSITE" id="PS50887"/>
    </source>
</evidence>
<dbReference type="Proteomes" id="UP000198403">
    <property type="component" value="Unassembled WGS sequence"/>
</dbReference>
<dbReference type="PANTHER" id="PTHR44757:SF2">
    <property type="entry name" value="BIOFILM ARCHITECTURE MAINTENANCE PROTEIN MBAA"/>
    <property type="match status" value="1"/>
</dbReference>
<dbReference type="Gene3D" id="3.20.20.450">
    <property type="entry name" value="EAL domain"/>
    <property type="match status" value="1"/>
</dbReference>
<dbReference type="InterPro" id="IPR000160">
    <property type="entry name" value="GGDEF_dom"/>
</dbReference>
<organism evidence="3 4">
    <name type="scientific">Blastococcus mobilis</name>
    <dbReference type="NCBI Taxonomy" id="1938746"/>
    <lineage>
        <taxon>Bacteria</taxon>
        <taxon>Bacillati</taxon>
        <taxon>Actinomycetota</taxon>
        <taxon>Actinomycetes</taxon>
        <taxon>Geodermatophilales</taxon>
        <taxon>Geodermatophilaceae</taxon>
        <taxon>Blastococcus</taxon>
    </lineage>
</organism>
<protein>
    <submittedName>
        <fullName evidence="3">Diguanylate cyclase (GGDEF) domain-containing protein</fullName>
    </submittedName>
</protein>
<evidence type="ECO:0000313" key="4">
    <source>
        <dbReference type="Proteomes" id="UP000198403"/>
    </source>
</evidence>
<dbReference type="SMART" id="SM00267">
    <property type="entry name" value="GGDEF"/>
    <property type="match status" value="1"/>
</dbReference>
<dbReference type="SUPFAM" id="SSF141868">
    <property type="entry name" value="EAL domain-like"/>
    <property type="match status" value="1"/>
</dbReference>
<dbReference type="PANTHER" id="PTHR44757">
    <property type="entry name" value="DIGUANYLATE CYCLASE DGCP"/>
    <property type="match status" value="1"/>
</dbReference>
<dbReference type="CDD" id="cd01948">
    <property type="entry name" value="EAL"/>
    <property type="match status" value="1"/>
</dbReference>
<gene>
    <name evidence="3" type="ORF">SAMN06272737_112139</name>
</gene>
<dbReference type="InterPro" id="IPR052155">
    <property type="entry name" value="Biofilm_reg_signaling"/>
</dbReference>
<sequence length="612" mass="64579">MAIGMLDGGLSSLSDASAAPVTVGDLAFDVDVLPGTSTCEDLDRLFGRSSGRTCAVIRHPDLDGVVGLVERGPFEALMSGPYGYGRSLYGRRPVAEIAQWDALILPPDTSVVDASSRAITRSAAHVQDHVLVQDADGVRAVPMPVLLSAVARDLADQALRDPLTGLANREAFFGRVEESCRRSATQLGHQTAVLYLDLDGFKGVNDTLGHDRGDALLCEIATALTDVARPVDLVARLGGDEFAVCVDIDTDGPEGDSASAETIARRMHQAVTSLTRDDGVAQRIAVSVGVAVTATGGQTDPQALVRAADLAMYTGKRSGGNGVTGPVVVSTSADADPLLDTTVSEATDRGEFLLLYQPIVHLADGRLASLEALVRWQHPRLGFLMPDAFLPAVARAGQLIALDDWVLRTATREFADWRQAEADDGRDGLVSLNVNVSTDRLLAPGLCDVLLSATADSGLQPALVRVEVPEQLVVDQLSAAAGPLTQLSAAGFKVTLDDVGAGGTALRHLRDVRTDGLKIDRSYVQGILTADRDRALVQLLVDFAASTGTAVTAEGVETLEQRDALLEMGCRYAQGWLFSKAAPLAEARAPKRRVPAQRIPAGGRLVRIDAPD</sequence>
<proteinExistence type="predicted"/>
<dbReference type="SMART" id="SM00052">
    <property type="entry name" value="EAL"/>
    <property type="match status" value="1"/>
</dbReference>
<evidence type="ECO:0000259" key="1">
    <source>
        <dbReference type="PROSITE" id="PS50883"/>
    </source>
</evidence>
<dbReference type="PROSITE" id="PS50887">
    <property type="entry name" value="GGDEF"/>
    <property type="match status" value="1"/>
</dbReference>
<dbReference type="Pfam" id="PF00563">
    <property type="entry name" value="EAL"/>
    <property type="match status" value="1"/>
</dbReference>
<dbReference type="SUPFAM" id="SSF55073">
    <property type="entry name" value="Nucleotide cyclase"/>
    <property type="match status" value="1"/>
</dbReference>
<dbReference type="InterPro" id="IPR001633">
    <property type="entry name" value="EAL_dom"/>
</dbReference>
<dbReference type="NCBIfam" id="TIGR00254">
    <property type="entry name" value="GGDEF"/>
    <property type="match status" value="1"/>
</dbReference>
<dbReference type="Pfam" id="PF00990">
    <property type="entry name" value="GGDEF"/>
    <property type="match status" value="1"/>
</dbReference>
<dbReference type="OrthoDB" id="23692at2"/>
<reference evidence="3 4" key="1">
    <citation type="submission" date="2017-06" db="EMBL/GenBank/DDBJ databases">
        <authorList>
            <person name="Kim H.J."/>
            <person name="Triplett B.A."/>
        </authorList>
    </citation>
    <scope>NUCLEOTIDE SEQUENCE [LARGE SCALE GENOMIC DNA]</scope>
    <source>
        <strain evidence="3 4">DSM 44272</strain>
    </source>
</reference>
<feature type="domain" description="EAL" evidence="1">
    <location>
        <begin position="336"/>
        <end position="595"/>
    </location>
</feature>
<dbReference type="Gene3D" id="3.30.70.270">
    <property type="match status" value="1"/>
</dbReference>
<dbReference type="InterPro" id="IPR043128">
    <property type="entry name" value="Rev_trsase/Diguanyl_cyclase"/>
</dbReference>
<dbReference type="AlphaFoldDB" id="A0A238XE42"/>
<evidence type="ECO:0000313" key="3">
    <source>
        <dbReference type="EMBL" id="SNR56169.1"/>
    </source>
</evidence>
<dbReference type="EMBL" id="FZNO01000012">
    <property type="protein sequence ID" value="SNR56169.1"/>
    <property type="molecule type" value="Genomic_DNA"/>
</dbReference>
<keyword evidence="4" id="KW-1185">Reference proteome</keyword>